<sequence length="84" mass="9112">MCGFGGIWKSSPFRPENLDDTEQDINVDQNIVNMDQRPAVPRKDPPMGAVLQGQGGYHHKGVGGESQGVGGKELRNGKHRGEMP</sequence>
<keyword evidence="3" id="KW-1185">Reference proteome</keyword>
<name>A0A9W9Y812_9CNID</name>
<feature type="region of interest" description="Disordered" evidence="1">
    <location>
        <begin position="36"/>
        <end position="84"/>
    </location>
</feature>
<feature type="compositionally biased region" description="Basic and acidic residues" evidence="1">
    <location>
        <begin position="72"/>
        <end position="84"/>
    </location>
</feature>
<gene>
    <name evidence="2" type="ORF">OS493_035005</name>
</gene>
<feature type="region of interest" description="Disordered" evidence="1">
    <location>
        <begin position="1"/>
        <end position="24"/>
    </location>
</feature>
<evidence type="ECO:0000256" key="1">
    <source>
        <dbReference type="SAM" id="MobiDB-lite"/>
    </source>
</evidence>
<comment type="caution">
    <text evidence="2">The sequence shown here is derived from an EMBL/GenBank/DDBJ whole genome shotgun (WGS) entry which is preliminary data.</text>
</comment>
<dbReference type="EMBL" id="MU827828">
    <property type="protein sequence ID" value="KAJ7321431.1"/>
    <property type="molecule type" value="Genomic_DNA"/>
</dbReference>
<evidence type="ECO:0000313" key="3">
    <source>
        <dbReference type="Proteomes" id="UP001163046"/>
    </source>
</evidence>
<dbReference type="AlphaFoldDB" id="A0A9W9Y812"/>
<accession>A0A9W9Y812</accession>
<organism evidence="2 3">
    <name type="scientific">Desmophyllum pertusum</name>
    <dbReference type="NCBI Taxonomy" id="174260"/>
    <lineage>
        <taxon>Eukaryota</taxon>
        <taxon>Metazoa</taxon>
        <taxon>Cnidaria</taxon>
        <taxon>Anthozoa</taxon>
        <taxon>Hexacorallia</taxon>
        <taxon>Scleractinia</taxon>
        <taxon>Caryophylliina</taxon>
        <taxon>Caryophylliidae</taxon>
        <taxon>Desmophyllum</taxon>
    </lineage>
</organism>
<protein>
    <submittedName>
        <fullName evidence="2">Uncharacterized protein</fullName>
    </submittedName>
</protein>
<evidence type="ECO:0000313" key="2">
    <source>
        <dbReference type="EMBL" id="KAJ7321431.1"/>
    </source>
</evidence>
<reference evidence="2" key="1">
    <citation type="submission" date="2023-01" db="EMBL/GenBank/DDBJ databases">
        <title>Genome assembly of the deep-sea coral Lophelia pertusa.</title>
        <authorList>
            <person name="Herrera S."/>
            <person name="Cordes E."/>
        </authorList>
    </citation>
    <scope>NUCLEOTIDE SEQUENCE</scope>
    <source>
        <strain evidence="2">USNM1676648</strain>
        <tissue evidence="2">Polyp</tissue>
    </source>
</reference>
<proteinExistence type="predicted"/>
<dbReference type="Proteomes" id="UP001163046">
    <property type="component" value="Unassembled WGS sequence"/>
</dbReference>